<organism evidence="3 4">
    <name type="scientific">Luteimonas terrae</name>
    <dbReference type="NCBI Taxonomy" id="1530191"/>
    <lineage>
        <taxon>Bacteria</taxon>
        <taxon>Pseudomonadati</taxon>
        <taxon>Pseudomonadota</taxon>
        <taxon>Gammaproteobacteria</taxon>
        <taxon>Lysobacterales</taxon>
        <taxon>Lysobacteraceae</taxon>
        <taxon>Luteimonas</taxon>
    </lineage>
</organism>
<dbReference type="EMBL" id="SMTG01000006">
    <property type="protein sequence ID" value="TDK29564.1"/>
    <property type="molecule type" value="Genomic_DNA"/>
</dbReference>
<evidence type="ECO:0008006" key="5">
    <source>
        <dbReference type="Google" id="ProtNLM"/>
    </source>
</evidence>
<sequence length="120" mass="13484">MDIRAVSTACGCALALVAACASPARASGPHAGAESPGEVAQQTAHQPWLQPIEETRPLRRMSALKHEYRRIRELRRAQMQPEYERRMASSGAEAADAWRDDTLRHIAKRDLRDLRARLDR</sequence>
<evidence type="ECO:0000313" key="3">
    <source>
        <dbReference type="EMBL" id="TDK29564.1"/>
    </source>
</evidence>
<dbReference type="PROSITE" id="PS51257">
    <property type="entry name" value="PROKAR_LIPOPROTEIN"/>
    <property type="match status" value="1"/>
</dbReference>
<feature type="signal peptide" evidence="2">
    <location>
        <begin position="1"/>
        <end position="26"/>
    </location>
</feature>
<keyword evidence="4" id="KW-1185">Reference proteome</keyword>
<reference evidence="3 4" key="1">
    <citation type="submission" date="2019-03" db="EMBL/GenBank/DDBJ databases">
        <title>Luteimonas zhaokaii sp.nov., isolated from the rectal contents of Plateau pika in Yushu, Qinghai Province, China.</title>
        <authorList>
            <person name="Zhang G."/>
        </authorList>
    </citation>
    <scope>NUCLEOTIDE SEQUENCE [LARGE SCALE GENOMIC DNA]</scope>
    <source>
        <strain evidence="3 4">THG-MD21</strain>
    </source>
</reference>
<evidence type="ECO:0000313" key="4">
    <source>
        <dbReference type="Proteomes" id="UP000295543"/>
    </source>
</evidence>
<dbReference type="RefSeq" id="WP_133394531.1">
    <property type="nucleotide sequence ID" value="NZ_SMTG01000006.1"/>
</dbReference>
<keyword evidence="2" id="KW-0732">Signal</keyword>
<dbReference type="OrthoDB" id="5976212at2"/>
<proteinExistence type="predicted"/>
<dbReference type="AlphaFoldDB" id="A0A4R5U669"/>
<gene>
    <name evidence="3" type="ORF">E2F49_14430</name>
</gene>
<dbReference type="Proteomes" id="UP000295543">
    <property type="component" value="Unassembled WGS sequence"/>
</dbReference>
<comment type="caution">
    <text evidence="3">The sequence shown here is derived from an EMBL/GenBank/DDBJ whole genome shotgun (WGS) entry which is preliminary data.</text>
</comment>
<accession>A0A4R5U669</accession>
<name>A0A4R5U669_9GAMM</name>
<evidence type="ECO:0000256" key="1">
    <source>
        <dbReference type="SAM" id="MobiDB-lite"/>
    </source>
</evidence>
<evidence type="ECO:0000256" key="2">
    <source>
        <dbReference type="SAM" id="SignalP"/>
    </source>
</evidence>
<protein>
    <recommendedName>
        <fullName evidence="5">DUF3106 domain-containing protein</fullName>
    </recommendedName>
</protein>
<feature type="region of interest" description="Disordered" evidence="1">
    <location>
        <begin position="25"/>
        <end position="55"/>
    </location>
</feature>
<feature type="chain" id="PRO_5020790345" description="DUF3106 domain-containing protein" evidence="2">
    <location>
        <begin position="27"/>
        <end position="120"/>
    </location>
</feature>